<dbReference type="OrthoDB" id="6125641at2759"/>
<accession>A0A8S3QVV0</accession>
<keyword evidence="3" id="KW-1185">Reference proteome</keyword>
<dbReference type="GO" id="GO:0004674">
    <property type="term" value="F:protein serine/threonine kinase activity"/>
    <property type="evidence" value="ECO:0007669"/>
    <property type="project" value="UniProtKB-EC"/>
</dbReference>
<gene>
    <name evidence="2" type="ORF">MEDL_13829</name>
</gene>
<sequence length="277" mass="31998">MVMAAAREKLKERDTQFRVHEQFPAEVIQRRRELVPIMKDARQKGHVAHLRDDKLYIDNKRFYPRLPPQMPPRPPFQNQRPMEQRPPPPFPEDGRSFFLRMKHEKQTIKDKYHVTCLMKFGGEKISDTMIVDVIDSPVINTTSILKLSTTITVFSAKFYTISGTMSSYWCKDKDRINTTTSYVVVIEECIIDLIVYGKAVTHPGYISNLTIKDNTPGQYTLVLQNTYYAAPPVNNPAHTYSTTEPHYVEAELDVTIGTGHQYEEINGTDKDLHIYET</sequence>
<dbReference type="EMBL" id="CAJPWZ010000711">
    <property type="protein sequence ID" value="CAG2199100.1"/>
    <property type="molecule type" value="Genomic_DNA"/>
</dbReference>
<comment type="caution">
    <text evidence="2">The sequence shown here is derived from an EMBL/GenBank/DDBJ whole genome shotgun (WGS) entry which is preliminary data.</text>
</comment>
<organism evidence="2 3">
    <name type="scientific">Mytilus edulis</name>
    <name type="common">Blue mussel</name>
    <dbReference type="NCBI Taxonomy" id="6550"/>
    <lineage>
        <taxon>Eukaryota</taxon>
        <taxon>Metazoa</taxon>
        <taxon>Spiralia</taxon>
        <taxon>Lophotrochozoa</taxon>
        <taxon>Mollusca</taxon>
        <taxon>Bivalvia</taxon>
        <taxon>Autobranchia</taxon>
        <taxon>Pteriomorphia</taxon>
        <taxon>Mytilida</taxon>
        <taxon>Mytiloidea</taxon>
        <taxon>Mytilidae</taxon>
        <taxon>Mytilinae</taxon>
        <taxon>Mytilus</taxon>
    </lineage>
</organism>
<keyword evidence="2" id="KW-0808">Transferase</keyword>
<proteinExistence type="predicted"/>
<evidence type="ECO:0000313" key="2">
    <source>
        <dbReference type="EMBL" id="CAG2199100.1"/>
    </source>
</evidence>
<dbReference type="AlphaFoldDB" id="A0A8S3QVV0"/>
<name>A0A8S3QVV0_MYTED</name>
<evidence type="ECO:0000313" key="3">
    <source>
        <dbReference type="Proteomes" id="UP000683360"/>
    </source>
</evidence>
<protein>
    <submittedName>
        <fullName evidence="2">MAP4K3</fullName>
        <ecNumber evidence="2">2.7.11.1</ecNumber>
    </submittedName>
</protein>
<dbReference type="Proteomes" id="UP000683360">
    <property type="component" value="Unassembled WGS sequence"/>
</dbReference>
<dbReference type="EC" id="2.7.11.1" evidence="2"/>
<evidence type="ECO:0000256" key="1">
    <source>
        <dbReference type="SAM" id="MobiDB-lite"/>
    </source>
</evidence>
<feature type="region of interest" description="Disordered" evidence="1">
    <location>
        <begin position="67"/>
        <end position="90"/>
    </location>
</feature>
<reference evidence="2" key="1">
    <citation type="submission" date="2021-03" db="EMBL/GenBank/DDBJ databases">
        <authorList>
            <person name="Bekaert M."/>
        </authorList>
    </citation>
    <scope>NUCLEOTIDE SEQUENCE</scope>
</reference>